<proteinExistence type="predicted"/>
<sequence>MAANSAGEWAPRSRRKLELGEWGDAAMDAASLDMLAPESSAPARMNVPPVRGAPRGVWLQNGYLTRDPP</sequence>
<dbReference type="EMBL" id="BAAABV010000014">
    <property type="protein sequence ID" value="GAA0284075.1"/>
    <property type="molecule type" value="Genomic_DNA"/>
</dbReference>
<reference evidence="1 2" key="1">
    <citation type="journal article" date="2019" name="Int. J. Syst. Evol. Microbiol.">
        <title>The Global Catalogue of Microorganisms (GCM) 10K type strain sequencing project: providing services to taxonomists for standard genome sequencing and annotation.</title>
        <authorList>
            <consortium name="The Broad Institute Genomics Platform"/>
            <consortium name="The Broad Institute Genome Sequencing Center for Infectious Disease"/>
            <person name="Wu L."/>
            <person name="Ma J."/>
        </authorList>
    </citation>
    <scope>NUCLEOTIDE SEQUENCE [LARGE SCALE GENOMIC DNA]</scope>
    <source>
        <strain evidence="1 2">JCM 4505</strain>
    </source>
</reference>
<evidence type="ECO:0000313" key="1">
    <source>
        <dbReference type="EMBL" id="GAA0284075.1"/>
    </source>
</evidence>
<organism evidence="1 2">
    <name type="scientific">Streptomyces polychromogenes</name>
    <dbReference type="NCBI Taxonomy" id="67342"/>
    <lineage>
        <taxon>Bacteria</taxon>
        <taxon>Bacillati</taxon>
        <taxon>Actinomycetota</taxon>
        <taxon>Actinomycetes</taxon>
        <taxon>Kitasatosporales</taxon>
        <taxon>Streptomycetaceae</taxon>
        <taxon>Streptomyces</taxon>
    </lineage>
</organism>
<evidence type="ECO:0000313" key="2">
    <source>
        <dbReference type="Proteomes" id="UP001501867"/>
    </source>
</evidence>
<gene>
    <name evidence="1" type="ORF">GCM10010302_22680</name>
</gene>
<dbReference type="Proteomes" id="UP001501867">
    <property type="component" value="Unassembled WGS sequence"/>
</dbReference>
<protein>
    <submittedName>
        <fullName evidence="1">Uncharacterized protein</fullName>
    </submittedName>
</protein>
<comment type="caution">
    <text evidence="1">The sequence shown here is derived from an EMBL/GenBank/DDBJ whole genome shotgun (WGS) entry which is preliminary data.</text>
</comment>
<name>A0ABN0VAZ1_9ACTN</name>
<keyword evidence="2" id="KW-1185">Reference proteome</keyword>
<accession>A0ABN0VAZ1</accession>